<evidence type="ECO:0000313" key="2">
    <source>
        <dbReference type="Proteomes" id="UP001642540"/>
    </source>
</evidence>
<sequence>MERDHIAKELVALPMDWDPRGRQIAVISSDKSVHHSQYLELRRLFTAMRMAGEIFSFEFGNFYVDLDDPTTHAFLEFLKTPEKSSIIGSNFAVTNVLLQLGFKYKMDDLMKAAGGVFIERIDGNEWKDQEKLWELHAWIVSKTNQTNGEIPPLLMPLKGSITKLFRNLSNTRNQRIRCPAAGQNVFQSFWIMNANYML</sequence>
<organism evidence="1 2">
    <name type="scientific">Orchesella dallaii</name>
    <dbReference type="NCBI Taxonomy" id="48710"/>
    <lineage>
        <taxon>Eukaryota</taxon>
        <taxon>Metazoa</taxon>
        <taxon>Ecdysozoa</taxon>
        <taxon>Arthropoda</taxon>
        <taxon>Hexapoda</taxon>
        <taxon>Collembola</taxon>
        <taxon>Entomobryomorpha</taxon>
        <taxon>Entomobryoidea</taxon>
        <taxon>Orchesellidae</taxon>
        <taxon>Orchesellinae</taxon>
        <taxon>Orchesella</taxon>
    </lineage>
</organism>
<comment type="caution">
    <text evidence="1">The sequence shown here is derived from an EMBL/GenBank/DDBJ whole genome shotgun (WGS) entry which is preliminary data.</text>
</comment>
<evidence type="ECO:0000313" key="1">
    <source>
        <dbReference type="EMBL" id="CAL8084876.1"/>
    </source>
</evidence>
<protein>
    <submittedName>
        <fullName evidence="1">Uncharacterized protein</fullName>
    </submittedName>
</protein>
<dbReference type="Proteomes" id="UP001642540">
    <property type="component" value="Unassembled WGS sequence"/>
</dbReference>
<gene>
    <name evidence="1" type="ORF">ODALV1_LOCUS5931</name>
</gene>
<proteinExistence type="predicted"/>
<name>A0ABP1Q4V1_9HEXA</name>
<keyword evidence="2" id="KW-1185">Reference proteome</keyword>
<reference evidence="1 2" key="1">
    <citation type="submission" date="2024-08" db="EMBL/GenBank/DDBJ databases">
        <authorList>
            <person name="Cucini C."/>
            <person name="Frati F."/>
        </authorList>
    </citation>
    <scope>NUCLEOTIDE SEQUENCE [LARGE SCALE GENOMIC DNA]</scope>
</reference>
<dbReference type="EMBL" id="CAXLJM020000019">
    <property type="protein sequence ID" value="CAL8084876.1"/>
    <property type="molecule type" value="Genomic_DNA"/>
</dbReference>
<accession>A0ABP1Q4V1</accession>